<dbReference type="InterPro" id="IPR000843">
    <property type="entry name" value="HTH_LacI"/>
</dbReference>
<evidence type="ECO:0000256" key="1">
    <source>
        <dbReference type="ARBA" id="ARBA00023015"/>
    </source>
</evidence>
<keyword evidence="2" id="KW-0238">DNA-binding</keyword>
<keyword evidence="1" id="KW-0805">Transcription regulation</keyword>
<dbReference type="PANTHER" id="PTHR30146">
    <property type="entry name" value="LACI-RELATED TRANSCRIPTIONAL REPRESSOR"/>
    <property type="match status" value="1"/>
</dbReference>
<evidence type="ECO:0000256" key="2">
    <source>
        <dbReference type="ARBA" id="ARBA00023125"/>
    </source>
</evidence>
<keyword evidence="3" id="KW-0804">Transcription</keyword>
<dbReference type="PROSITE" id="PS50932">
    <property type="entry name" value="HTH_LACI_2"/>
    <property type="match status" value="1"/>
</dbReference>
<dbReference type="Gene3D" id="1.10.260.40">
    <property type="entry name" value="lambda repressor-like DNA-binding domains"/>
    <property type="match status" value="1"/>
</dbReference>
<dbReference type="SUPFAM" id="SSF47413">
    <property type="entry name" value="lambda repressor-like DNA-binding domains"/>
    <property type="match status" value="1"/>
</dbReference>
<dbReference type="EMBL" id="CAJRAY010000043">
    <property type="protein sequence ID" value="CAG5086451.1"/>
    <property type="molecule type" value="Genomic_DNA"/>
</dbReference>
<proteinExistence type="predicted"/>
<evidence type="ECO:0000259" key="4">
    <source>
        <dbReference type="PROSITE" id="PS50932"/>
    </source>
</evidence>
<dbReference type="Pfam" id="PF00356">
    <property type="entry name" value="LacI"/>
    <property type="match status" value="1"/>
</dbReference>
<dbReference type="InterPro" id="IPR028082">
    <property type="entry name" value="Peripla_BP_I"/>
</dbReference>
<protein>
    <submittedName>
        <fullName evidence="5">Transcriptional regulator, LacI family (HTH and periplasmic-binding domains)</fullName>
    </submittedName>
</protein>
<dbReference type="InterPro" id="IPR046335">
    <property type="entry name" value="LacI/GalR-like_sensor"/>
</dbReference>
<comment type="caution">
    <text evidence="5">The sequence shown here is derived from an EMBL/GenBank/DDBJ whole genome shotgun (WGS) entry which is preliminary data.</text>
</comment>
<dbReference type="PRINTS" id="PR00036">
    <property type="entry name" value="HTHLACI"/>
</dbReference>
<evidence type="ECO:0000313" key="6">
    <source>
        <dbReference type="Proteomes" id="UP000681526"/>
    </source>
</evidence>
<dbReference type="RefSeq" id="WP_015256106.1">
    <property type="nucleotide sequence ID" value="NZ_CAJRAY010000043.1"/>
</dbReference>
<dbReference type="CDD" id="cd01392">
    <property type="entry name" value="HTH_LacI"/>
    <property type="match status" value="1"/>
</dbReference>
<feature type="domain" description="HTH lacI-type" evidence="4">
    <location>
        <begin position="2"/>
        <end position="56"/>
    </location>
</feature>
<gene>
    <name evidence="5" type="primary">txxe 2067-degA</name>
    <name evidence="5" type="ORF">TXXE_10115</name>
</gene>
<dbReference type="InterPro" id="IPR010982">
    <property type="entry name" value="Lambda_DNA-bd_dom_sf"/>
</dbReference>
<keyword evidence="6" id="KW-1185">Reference proteome</keyword>
<evidence type="ECO:0000256" key="3">
    <source>
        <dbReference type="ARBA" id="ARBA00023163"/>
    </source>
</evidence>
<dbReference type="SMART" id="SM00354">
    <property type="entry name" value="HTH_LACI"/>
    <property type="match status" value="1"/>
</dbReference>
<dbReference type="Proteomes" id="UP000681526">
    <property type="component" value="Unassembled WGS sequence"/>
</dbReference>
<dbReference type="PROSITE" id="PS00356">
    <property type="entry name" value="HTH_LACI_1"/>
    <property type="match status" value="1"/>
</dbReference>
<accession>A0ABN7RY87</accession>
<dbReference type="CDD" id="cd06267">
    <property type="entry name" value="PBP1_LacI_sugar_binding-like"/>
    <property type="match status" value="1"/>
</dbReference>
<sequence>MTTIKDVARQAGVSVTTVSRALNGHDDVNPETRRRIQEVADQLGYSPNIAARTLVSKRSRTLGLLLSALTRNSVKDNIVFEMLCGMNDRAAELEYDLVLFNTTPQKQRQKSYKALCKERGVDGVIMMGMRLDDPYLEEMLHASIPCVLIDIPIERKKNIGYVMTDNVQGAMEAVTHLIERGHRHIGMINGHAQAAVSIQRLDGYRQALGRHGIPFADRYVEDGGFSEDGGKDAAYRLLTSCPELTAIFCASDLMALGALQAIRALGKRVPEDISIIGFDNIVAAQYCTPALTTVNQDKYQMGYIAAATLIDMLEGRQVPRYRKMPAELIVRASTGPAPVRQN</sequence>
<dbReference type="Gene3D" id="3.40.50.2300">
    <property type="match status" value="2"/>
</dbReference>
<organism evidence="5 6">
    <name type="scientific">Thermobacillus xylanilyticus</name>
    <dbReference type="NCBI Taxonomy" id="76633"/>
    <lineage>
        <taxon>Bacteria</taxon>
        <taxon>Bacillati</taxon>
        <taxon>Bacillota</taxon>
        <taxon>Bacilli</taxon>
        <taxon>Bacillales</taxon>
        <taxon>Paenibacillaceae</taxon>
        <taxon>Thermobacillus</taxon>
    </lineage>
</organism>
<name>A0ABN7RY87_THEXY</name>
<evidence type="ECO:0000313" key="5">
    <source>
        <dbReference type="EMBL" id="CAG5086451.1"/>
    </source>
</evidence>
<reference evidence="5 6" key="1">
    <citation type="submission" date="2021-04" db="EMBL/GenBank/DDBJ databases">
        <authorList>
            <person name="Rakotoarivonina H."/>
        </authorList>
    </citation>
    <scope>NUCLEOTIDE SEQUENCE [LARGE SCALE GENOMIC DNA]</scope>
    <source>
        <strain evidence="5 6">XE</strain>
    </source>
</reference>
<dbReference type="PANTHER" id="PTHR30146:SF109">
    <property type="entry name" value="HTH-TYPE TRANSCRIPTIONAL REGULATOR GALS"/>
    <property type="match status" value="1"/>
</dbReference>
<dbReference type="Pfam" id="PF13377">
    <property type="entry name" value="Peripla_BP_3"/>
    <property type="match status" value="1"/>
</dbReference>
<dbReference type="SUPFAM" id="SSF53822">
    <property type="entry name" value="Periplasmic binding protein-like I"/>
    <property type="match status" value="1"/>
</dbReference>